<accession>A0A1F5NK47</accession>
<dbReference type="InterPro" id="IPR001214">
    <property type="entry name" value="SET_dom"/>
</dbReference>
<dbReference type="InterPro" id="IPR046341">
    <property type="entry name" value="SET_dom_sf"/>
</dbReference>
<dbReference type="InterPro" id="IPR003616">
    <property type="entry name" value="Post-SET_dom"/>
</dbReference>
<gene>
    <name evidence="7" type="ORF">A2751_06020</name>
</gene>
<keyword evidence="2" id="KW-0158">Chromosome</keyword>
<proteinExistence type="predicted"/>
<dbReference type="Proteomes" id="UP000176864">
    <property type="component" value="Unassembled WGS sequence"/>
</dbReference>
<dbReference type="GO" id="GO:0005694">
    <property type="term" value="C:chromosome"/>
    <property type="evidence" value="ECO:0007669"/>
    <property type="project" value="UniProtKB-SubCell"/>
</dbReference>
<evidence type="ECO:0000256" key="2">
    <source>
        <dbReference type="ARBA" id="ARBA00022454"/>
    </source>
</evidence>
<evidence type="ECO:0000259" key="6">
    <source>
        <dbReference type="PROSITE" id="PS50868"/>
    </source>
</evidence>
<keyword evidence="3" id="KW-0489">Methyltransferase</keyword>
<comment type="subcellular location">
    <subcellularLocation>
        <location evidence="1">Chromosome</location>
    </subcellularLocation>
</comment>
<feature type="domain" description="Post-SET" evidence="6">
    <location>
        <begin position="75"/>
        <end position="91"/>
    </location>
</feature>
<keyword evidence="4" id="KW-0808">Transferase</keyword>
<keyword evidence="5" id="KW-0949">S-adenosyl-L-methionine</keyword>
<evidence type="ECO:0000256" key="1">
    <source>
        <dbReference type="ARBA" id="ARBA00004286"/>
    </source>
</evidence>
<name>A0A1F5NK47_9BACT</name>
<dbReference type="EMBL" id="MFEK01000015">
    <property type="protein sequence ID" value="OGE78015.1"/>
    <property type="molecule type" value="Genomic_DNA"/>
</dbReference>
<dbReference type="PROSITE" id="PS50868">
    <property type="entry name" value="POST_SET"/>
    <property type="match status" value="1"/>
</dbReference>
<dbReference type="Pfam" id="PF00856">
    <property type="entry name" value="SET"/>
    <property type="match status" value="1"/>
</dbReference>
<dbReference type="PANTHER" id="PTHR22884">
    <property type="entry name" value="SET DOMAIN PROTEINS"/>
    <property type="match status" value="1"/>
</dbReference>
<evidence type="ECO:0000313" key="8">
    <source>
        <dbReference type="Proteomes" id="UP000176864"/>
    </source>
</evidence>
<reference evidence="7 8" key="1">
    <citation type="journal article" date="2016" name="Nat. Commun.">
        <title>Thousands of microbial genomes shed light on interconnected biogeochemical processes in an aquifer system.</title>
        <authorList>
            <person name="Anantharaman K."/>
            <person name="Brown C.T."/>
            <person name="Hug L.A."/>
            <person name="Sharon I."/>
            <person name="Castelle C.J."/>
            <person name="Probst A.J."/>
            <person name="Thomas B.C."/>
            <person name="Singh A."/>
            <person name="Wilkins M.J."/>
            <person name="Karaoz U."/>
            <person name="Brodie E.L."/>
            <person name="Williams K.H."/>
            <person name="Hubbard S.S."/>
            <person name="Banfield J.F."/>
        </authorList>
    </citation>
    <scope>NUCLEOTIDE SEQUENCE [LARGE SCALE GENOMIC DNA]</scope>
</reference>
<evidence type="ECO:0000256" key="4">
    <source>
        <dbReference type="ARBA" id="ARBA00022679"/>
    </source>
</evidence>
<dbReference type="AlphaFoldDB" id="A0A1F5NK47"/>
<comment type="caution">
    <text evidence="7">The sequence shown here is derived from an EMBL/GenBank/DDBJ whole genome shotgun (WGS) entry which is preliminary data.</text>
</comment>
<dbReference type="GO" id="GO:0008168">
    <property type="term" value="F:methyltransferase activity"/>
    <property type="evidence" value="ECO:0007669"/>
    <property type="project" value="UniProtKB-KW"/>
</dbReference>
<protein>
    <recommendedName>
        <fullName evidence="6">Post-SET domain-containing protein</fullName>
    </recommendedName>
</protein>
<evidence type="ECO:0000256" key="3">
    <source>
        <dbReference type="ARBA" id="ARBA00022603"/>
    </source>
</evidence>
<sequence>MLLPAEPPLRAGRYAIQFERYRWRDGKIDGIVRYIDHSCEPNCGIKNLLCVVAMRDIEAGEEITWDYAMTEDSDFRMECKCGNSSCRGIVGAYSMLSQEVRKKYNGYISEWLTRNA</sequence>
<organism evidence="7 8">
    <name type="scientific">Candidatus Doudnabacteria bacterium RIFCSPHIGHO2_01_FULL_46_14</name>
    <dbReference type="NCBI Taxonomy" id="1817824"/>
    <lineage>
        <taxon>Bacteria</taxon>
        <taxon>Candidatus Doudnaibacteriota</taxon>
    </lineage>
</organism>
<dbReference type="STRING" id="1817824.A2751_06020"/>
<evidence type="ECO:0000256" key="5">
    <source>
        <dbReference type="ARBA" id="ARBA00022691"/>
    </source>
</evidence>
<evidence type="ECO:0000313" key="7">
    <source>
        <dbReference type="EMBL" id="OGE78015.1"/>
    </source>
</evidence>
<dbReference type="InterPro" id="IPR050777">
    <property type="entry name" value="SET2_Histone-Lys_MeTrsfase"/>
</dbReference>
<dbReference type="SUPFAM" id="SSF82199">
    <property type="entry name" value="SET domain"/>
    <property type="match status" value="1"/>
</dbReference>
<dbReference type="Gene3D" id="2.170.270.10">
    <property type="entry name" value="SET domain"/>
    <property type="match status" value="1"/>
</dbReference>
<dbReference type="GO" id="GO:0032259">
    <property type="term" value="P:methylation"/>
    <property type="evidence" value="ECO:0007669"/>
    <property type="project" value="UniProtKB-KW"/>
</dbReference>